<protein>
    <submittedName>
        <fullName evidence="1">Uncharacterized protein</fullName>
    </submittedName>
</protein>
<evidence type="ECO:0000313" key="1">
    <source>
        <dbReference type="EMBL" id="NKX55428.1"/>
    </source>
</evidence>
<organism evidence="1 2">
    <name type="scientific">Arthrobacter mobilis</name>
    <dbReference type="NCBI Taxonomy" id="2724944"/>
    <lineage>
        <taxon>Bacteria</taxon>
        <taxon>Bacillati</taxon>
        <taxon>Actinomycetota</taxon>
        <taxon>Actinomycetes</taxon>
        <taxon>Micrococcales</taxon>
        <taxon>Micrococcaceae</taxon>
        <taxon>Arthrobacter</taxon>
    </lineage>
</organism>
<evidence type="ECO:0000313" key="2">
    <source>
        <dbReference type="Proteomes" id="UP000544090"/>
    </source>
</evidence>
<dbReference type="Proteomes" id="UP000544090">
    <property type="component" value="Unassembled WGS sequence"/>
</dbReference>
<dbReference type="AlphaFoldDB" id="A0A7X6HFX1"/>
<keyword evidence="2" id="KW-1185">Reference proteome</keyword>
<dbReference type="EMBL" id="JAAZSQ010000012">
    <property type="protein sequence ID" value="NKX55428.1"/>
    <property type="molecule type" value="Genomic_DNA"/>
</dbReference>
<sequence>MSAGPVSHLDITVPNRASMDHCLNAAVESVMEAALRHRTHGILITRHGDRHFTVGLSAAVPFGYTEEHDNRG</sequence>
<name>A0A7X6HFX1_9MICC</name>
<accession>A0A7X6HFX1</accession>
<dbReference type="RefSeq" id="WP_168486945.1">
    <property type="nucleotide sequence ID" value="NZ_JAAZSQ010000012.1"/>
</dbReference>
<comment type="caution">
    <text evidence="1">The sequence shown here is derived from an EMBL/GenBank/DDBJ whole genome shotgun (WGS) entry which is preliminary data.</text>
</comment>
<reference evidence="1 2" key="1">
    <citation type="submission" date="2020-04" db="EMBL/GenBank/DDBJ databases">
        <title>Arthrobacter sp. nov.</title>
        <authorList>
            <person name="Liu S."/>
        </authorList>
    </citation>
    <scope>NUCLEOTIDE SEQUENCE [LARGE SCALE GENOMIC DNA]</scope>
    <source>
        <strain evidence="1 2">E918</strain>
    </source>
</reference>
<gene>
    <name evidence="1" type="ORF">HGG74_12940</name>
</gene>
<proteinExistence type="predicted"/>